<dbReference type="PROSITE" id="PS00842">
    <property type="entry name" value="XPG_2"/>
    <property type="match status" value="1"/>
</dbReference>
<evidence type="ECO:0000256" key="5">
    <source>
        <dbReference type="ARBA" id="ARBA00022723"/>
    </source>
</evidence>
<evidence type="ECO:0000256" key="8">
    <source>
        <dbReference type="ARBA" id="ARBA00022801"/>
    </source>
</evidence>
<evidence type="ECO:0000256" key="6">
    <source>
        <dbReference type="ARBA" id="ARBA00022759"/>
    </source>
</evidence>
<accession>A0AAX4JXA8</accession>
<feature type="compositionally biased region" description="Acidic residues" evidence="13">
    <location>
        <begin position="377"/>
        <end position="390"/>
    </location>
</feature>
<feature type="region of interest" description="Disordered" evidence="13">
    <location>
        <begin position="845"/>
        <end position="897"/>
    </location>
</feature>
<feature type="region of interest" description="Disordered" evidence="13">
    <location>
        <begin position="650"/>
        <end position="819"/>
    </location>
</feature>
<dbReference type="GO" id="GO:0003697">
    <property type="term" value="F:single-stranded DNA binding"/>
    <property type="evidence" value="ECO:0007669"/>
    <property type="project" value="InterPro"/>
</dbReference>
<feature type="compositionally biased region" description="Polar residues" evidence="13">
    <location>
        <begin position="1281"/>
        <end position="1290"/>
    </location>
</feature>
<dbReference type="SUPFAM" id="SSF47807">
    <property type="entry name" value="5' to 3' exonuclease, C-terminal subdomain"/>
    <property type="match status" value="1"/>
</dbReference>
<dbReference type="Pfam" id="PF00752">
    <property type="entry name" value="XPG_N"/>
    <property type="match status" value="1"/>
</dbReference>
<dbReference type="InterPro" id="IPR029060">
    <property type="entry name" value="PIN-like_dom_sf"/>
</dbReference>
<keyword evidence="17" id="KW-1185">Reference proteome</keyword>
<evidence type="ECO:0000256" key="9">
    <source>
        <dbReference type="ARBA" id="ARBA00022842"/>
    </source>
</evidence>
<proteinExistence type="inferred from homology"/>
<dbReference type="InterPro" id="IPR003903">
    <property type="entry name" value="UIM_dom"/>
</dbReference>
<evidence type="ECO:0000259" key="15">
    <source>
        <dbReference type="SMART" id="SM00485"/>
    </source>
</evidence>
<organism evidence="16 17">
    <name type="scientific">Kwoniella dendrophila CBS 6074</name>
    <dbReference type="NCBI Taxonomy" id="1295534"/>
    <lineage>
        <taxon>Eukaryota</taxon>
        <taxon>Fungi</taxon>
        <taxon>Dikarya</taxon>
        <taxon>Basidiomycota</taxon>
        <taxon>Agaricomycotina</taxon>
        <taxon>Tremellomycetes</taxon>
        <taxon>Tremellales</taxon>
        <taxon>Cryptococcaceae</taxon>
        <taxon>Kwoniella</taxon>
    </lineage>
</organism>
<feature type="compositionally biased region" description="Low complexity" evidence="13">
    <location>
        <begin position="1298"/>
        <end position="1323"/>
    </location>
</feature>
<evidence type="ECO:0000256" key="7">
    <source>
        <dbReference type="ARBA" id="ARBA00022763"/>
    </source>
</evidence>
<keyword evidence="10" id="KW-0234">DNA repair</keyword>
<dbReference type="InterPro" id="IPR006084">
    <property type="entry name" value="XPG/Rad2"/>
</dbReference>
<dbReference type="PRINTS" id="PR00853">
    <property type="entry name" value="XPGRADSUPER"/>
</dbReference>
<dbReference type="Gene3D" id="1.10.150.20">
    <property type="entry name" value="5' to 3' exonuclease, C-terminal subdomain"/>
    <property type="match status" value="1"/>
</dbReference>
<feature type="region of interest" description="Disordered" evidence="13">
    <location>
        <begin position="159"/>
        <end position="226"/>
    </location>
</feature>
<dbReference type="PROSITE" id="PS50330">
    <property type="entry name" value="UIM"/>
    <property type="match status" value="1"/>
</dbReference>
<sequence length="1364" mass="150737">MGVKGLWSLLNPVSRPVQIESMEGKRLAIDSSIWLYQFQATMRDKDGRVLVNAHVLGFLRRINKLLFHGIKPVFVFDGGAPALKRATIAERKKKKAGAAANHAKVAEKLFAAQMRREAVKAAQAMEEQKAARTAAAASRYPDEAGEQISENVVYLDELEGNARTRTPPTRPTPIERASSSTTSVARQSTPFGEVPTDPEKRRKHFKKHDPYKLPETTMPSVSTTDRPDARLATEEELKQFIDEVSPDDIDIESAEFRALPTEVQYEIIGDLRSKSRQQSHRRLTDMLKAAPSALDFSKAQIKHLSQRNALTQQLLTVTDMVSKSHLTIPVRIAAERNREYVLVKRGESEGGGWALGIREGSKQNPIEIKPEPNEQSSESDSESESDDSDIQEMQSPKPAVVDSDLREHRRREILEAIARRYAPARPARKSLDIAVKPFGASRQAGSKPLFDAVEEDDNDEVVPTANDEALALALQQEELGSDEEEVDVDLAKALALSRVEKERRERSVTEEAEWNAPEEEDDEDDDMEEVDITPSGATTPVLEQSNKASLETQDTDEEDEFEEVTTDYAPSRTQSFTDLDQTPEPIHIGQQDDMPIITARQNAAKAKPAGVSSHRPVPAEVIEIDGDEEEEDAPLFTTVNSSRHDHKVELASVPQGKPIPNERYIPSQPAGSASATTDEFKIIPGLFPQPPSSSDSQSILSPPPKTPISVPEVSSKLSEPSVPVQSSLSSLRPIPIQRLPSATVKPSPLRRVTQPASSPLSVDTEDDLIQVPPVPTRSLEKPKPPIQPIPPTHPNNILDTPVVASPLPSPSPSRSLSPIPLTDAAISAFPTPLPPIPRREAQPLFERAESTSSEEDDIDDSRSMEWSASPPPLPRPALQPTDSATTIPSEVEDQDGDLTTGDMAAEEDDYARFLAQIKGRDLNEVRTEIDDEIRILNSENRNAMRDSDEITQSMIVQIQTLLRHFGIPYITAPMEAEAQCAKLAELGLVDGIITDDSDVFLFGGIQCFKNIFNDAKYAECFLSTDIERELLLTRERLISLAYLLGSDYTIGLPGVGPVVALELLANFPGEQGIDNFKDWWLKVQRGIEKSEENNTKWKVSFKKRYKDSIYLTGDWPNPLVREAYKYPTTDESEEPFHWGFPKLSALRTFLHEELSWSISKVDDELTPIVQRIARRGKMGALNKQSTLLPFFDVQVVTGNYAPRRRTTANVSKRLMSVIKSFREAELKLKGEKSDGIEWGEMMIDLDEEDPKGKGTGKRRKNTLESVNSENGDGSKKRRLSRSASIASTKPKTTRKRANTTNSNVSEVSTESNTTSTTTTSTRGKGSRGGTTRGSNTGRGRGGGRGGRGGKANVEQPEVVEIIDD</sequence>
<dbReference type="PROSITE" id="PS00841">
    <property type="entry name" value="XPG_1"/>
    <property type="match status" value="1"/>
</dbReference>
<keyword evidence="4" id="KW-0540">Nuclease</keyword>
<dbReference type="PRINTS" id="PR00066">
    <property type="entry name" value="XRODRMPGMNTG"/>
</dbReference>
<evidence type="ECO:0000256" key="4">
    <source>
        <dbReference type="ARBA" id="ARBA00022722"/>
    </source>
</evidence>
<feature type="compositionally biased region" description="Acidic residues" evidence="13">
    <location>
        <begin position="553"/>
        <end position="565"/>
    </location>
</feature>
<feature type="domain" description="XPG-I" evidence="14">
    <location>
        <begin position="963"/>
        <end position="1032"/>
    </location>
</feature>
<dbReference type="EMBL" id="CP144102">
    <property type="protein sequence ID" value="WWC89262.1"/>
    <property type="molecule type" value="Genomic_DNA"/>
</dbReference>
<comment type="similarity">
    <text evidence="12">Belongs to the XPG/RAD2 endonuclease family. GEN subfamily.</text>
</comment>
<dbReference type="GO" id="GO:0006289">
    <property type="term" value="P:nucleotide-excision repair"/>
    <property type="evidence" value="ECO:0007669"/>
    <property type="project" value="InterPro"/>
</dbReference>
<dbReference type="SMART" id="SM00484">
    <property type="entry name" value="XPGI"/>
    <property type="match status" value="1"/>
</dbReference>
<feature type="region of interest" description="Disordered" evidence="13">
    <location>
        <begin position="499"/>
        <end position="593"/>
    </location>
</feature>
<evidence type="ECO:0000256" key="2">
    <source>
        <dbReference type="ARBA" id="ARBA00004123"/>
    </source>
</evidence>
<protein>
    <recommendedName>
        <fullName evidence="18">DNA excision repair protein ERCC-5</fullName>
    </recommendedName>
</protein>
<evidence type="ECO:0008006" key="18">
    <source>
        <dbReference type="Google" id="ProtNLM"/>
    </source>
</evidence>
<feature type="compositionally biased region" description="Polar residues" evidence="13">
    <location>
        <begin position="571"/>
        <end position="580"/>
    </location>
</feature>
<dbReference type="SMART" id="SM00279">
    <property type="entry name" value="HhH2"/>
    <property type="match status" value="1"/>
</dbReference>
<dbReference type="FunFam" id="3.40.50.1010:FF:000046">
    <property type="entry name" value="RAD2p Single-stranded DNA endonuclease"/>
    <property type="match status" value="1"/>
</dbReference>
<feature type="compositionally biased region" description="Pro residues" evidence="13">
    <location>
        <begin position="784"/>
        <end position="793"/>
    </location>
</feature>
<evidence type="ECO:0000256" key="10">
    <source>
        <dbReference type="ARBA" id="ARBA00023204"/>
    </source>
</evidence>
<gene>
    <name evidence="16" type="ORF">L201_004183</name>
</gene>
<dbReference type="PANTHER" id="PTHR16171">
    <property type="entry name" value="DNA REPAIR PROTEIN COMPLEMENTING XP-G CELLS-RELATED"/>
    <property type="match status" value="1"/>
</dbReference>
<feature type="region of interest" description="Disordered" evidence="13">
    <location>
        <begin position="1243"/>
        <end position="1364"/>
    </location>
</feature>
<keyword evidence="7" id="KW-0227">DNA damage</keyword>
<feature type="compositionally biased region" description="Basic and acidic residues" evidence="13">
    <location>
        <begin position="499"/>
        <end position="509"/>
    </location>
</feature>
<dbReference type="InterPro" id="IPR008918">
    <property type="entry name" value="HhH2"/>
</dbReference>
<evidence type="ECO:0000256" key="3">
    <source>
        <dbReference type="ARBA" id="ARBA00005283"/>
    </source>
</evidence>
<feature type="compositionally biased region" description="Polar residues" evidence="13">
    <location>
        <begin position="535"/>
        <end position="550"/>
    </location>
</feature>
<dbReference type="RefSeq" id="XP_066076025.1">
    <property type="nucleotide sequence ID" value="XM_066219928.1"/>
</dbReference>
<dbReference type="InterPro" id="IPR001044">
    <property type="entry name" value="XPG/Rad2_eukaryotes"/>
</dbReference>
<feature type="region of interest" description="Disordered" evidence="13">
    <location>
        <begin position="352"/>
        <end position="406"/>
    </location>
</feature>
<feature type="compositionally biased region" description="Polar residues" evidence="13">
    <location>
        <begin position="177"/>
        <end position="190"/>
    </location>
</feature>
<dbReference type="Pfam" id="PF00867">
    <property type="entry name" value="XPG_I"/>
    <property type="match status" value="1"/>
</dbReference>
<dbReference type="InterPro" id="IPR006085">
    <property type="entry name" value="XPG_DNA_repair_N"/>
</dbReference>
<dbReference type="Gene3D" id="3.40.50.1010">
    <property type="entry name" value="5'-nuclease"/>
    <property type="match status" value="2"/>
</dbReference>
<dbReference type="InterPro" id="IPR019974">
    <property type="entry name" value="XPG_CS"/>
</dbReference>
<evidence type="ECO:0000313" key="16">
    <source>
        <dbReference type="EMBL" id="WWC89262.1"/>
    </source>
</evidence>
<keyword evidence="8" id="KW-0378">Hydrolase</keyword>
<feature type="domain" description="XPG N-terminal" evidence="15">
    <location>
        <begin position="1"/>
        <end position="98"/>
    </location>
</feature>
<dbReference type="GO" id="GO:0046872">
    <property type="term" value="F:metal ion binding"/>
    <property type="evidence" value="ECO:0007669"/>
    <property type="project" value="UniProtKB-KW"/>
</dbReference>
<evidence type="ECO:0000313" key="17">
    <source>
        <dbReference type="Proteomes" id="UP001355207"/>
    </source>
</evidence>
<reference evidence="16 17" key="1">
    <citation type="submission" date="2024-01" db="EMBL/GenBank/DDBJ databases">
        <title>Comparative genomics of Cryptococcus and Kwoniella reveals pathogenesis evolution and contrasting modes of karyotype evolution via chromosome fusion or intercentromeric recombination.</title>
        <authorList>
            <person name="Coelho M.A."/>
            <person name="David-Palma M."/>
            <person name="Shea T."/>
            <person name="Bowers K."/>
            <person name="McGinley-Smith S."/>
            <person name="Mohammad A.W."/>
            <person name="Gnirke A."/>
            <person name="Yurkov A.M."/>
            <person name="Nowrousian M."/>
            <person name="Sun S."/>
            <person name="Cuomo C.A."/>
            <person name="Heitman J."/>
        </authorList>
    </citation>
    <scope>NUCLEOTIDE SEQUENCE [LARGE SCALE GENOMIC DNA]</scope>
    <source>
        <strain evidence="16 17">CBS 6074</strain>
    </source>
</reference>
<dbReference type="GeneID" id="91094853"/>
<dbReference type="CDD" id="cd09904">
    <property type="entry name" value="H3TH_XPG"/>
    <property type="match status" value="1"/>
</dbReference>
<evidence type="ECO:0000256" key="1">
    <source>
        <dbReference type="ARBA" id="ARBA00001946"/>
    </source>
</evidence>
<dbReference type="CDD" id="cd09868">
    <property type="entry name" value="PIN_XPG_RAD2"/>
    <property type="match status" value="2"/>
</dbReference>
<name>A0AAX4JXA8_9TREE</name>
<keyword evidence="11" id="KW-0539">Nucleus</keyword>
<dbReference type="FunFam" id="1.10.150.20:FF:000030">
    <property type="entry name" value="Flap endonuclease GEN-like 1"/>
    <property type="match status" value="1"/>
</dbReference>
<comment type="cofactor">
    <cofactor evidence="1">
        <name>Mg(2+)</name>
        <dbReference type="ChEBI" id="CHEBI:18420"/>
    </cofactor>
</comment>
<evidence type="ECO:0000256" key="13">
    <source>
        <dbReference type="SAM" id="MobiDB-lite"/>
    </source>
</evidence>
<dbReference type="SMART" id="SM00485">
    <property type="entry name" value="XPGN"/>
    <property type="match status" value="1"/>
</dbReference>
<comment type="similarity">
    <text evidence="3">Belongs to the XPG/RAD2 endonuclease family. XPG subfamily.</text>
</comment>
<keyword evidence="9" id="KW-0460">Magnesium</keyword>
<evidence type="ECO:0000259" key="14">
    <source>
        <dbReference type="SMART" id="SM00484"/>
    </source>
</evidence>
<dbReference type="PANTHER" id="PTHR16171:SF7">
    <property type="entry name" value="DNA REPAIR PROTEIN RAD2"/>
    <property type="match status" value="1"/>
</dbReference>
<dbReference type="GO" id="GO:0005634">
    <property type="term" value="C:nucleus"/>
    <property type="evidence" value="ECO:0007669"/>
    <property type="project" value="UniProtKB-SubCell"/>
</dbReference>
<dbReference type="GO" id="GO:0048256">
    <property type="term" value="F:flap endonuclease activity"/>
    <property type="evidence" value="ECO:0007669"/>
    <property type="project" value="UniProtKB-ARBA"/>
</dbReference>
<dbReference type="Proteomes" id="UP001355207">
    <property type="component" value="Chromosome 5"/>
</dbReference>
<evidence type="ECO:0000256" key="12">
    <source>
        <dbReference type="ARBA" id="ARBA00038112"/>
    </source>
</evidence>
<feature type="compositionally biased region" description="Low complexity" evidence="13">
    <location>
        <begin position="717"/>
        <end position="731"/>
    </location>
</feature>
<keyword evidence="5" id="KW-0479">Metal-binding</keyword>
<comment type="subcellular location">
    <subcellularLocation>
        <location evidence="2">Nucleus</location>
    </subcellularLocation>
</comment>
<dbReference type="InterPro" id="IPR036279">
    <property type="entry name" value="5-3_exonuclease_C_sf"/>
</dbReference>
<dbReference type="InterPro" id="IPR006086">
    <property type="entry name" value="XPG-I_dom"/>
</dbReference>
<evidence type="ECO:0000256" key="11">
    <source>
        <dbReference type="ARBA" id="ARBA00023242"/>
    </source>
</evidence>
<dbReference type="SUPFAM" id="SSF88723">
    <property type="entry name" value="PIN domain-like"/>
    <property type="match status" value="1"/>
</dbReference>
<keyword evidence="6" id="KW-0255">Endonuclease</keyword>
<feature type="compositionally biased region" description="Acidic residues" evidence="13">
    <location>
        <begin position="510"/>
        <end position="531"/>
    </location>
</feature>
<feature type="compositionally biased region" description="Gly residues" evidence="13">
    <location>
        <begin position="1326"/>
        <end position="1349"/>
    </location>
</feature>